<accession>A0ABY4DCV5</accession>
<dbReference type="InterPro" id="IPR019239">
    <property type="entry name" value="VapB_antitoxin"/>
</dbReference>
<evidence type="ECO:0000313" key="2">
    <source>
        <dbReference type="Proteomes" id="UP000829708"/>
    </source>
</evidence>
<sequence length="64" mass="7416">MRTNIVIDDRLMNEAFMVSGCKTKKDAVEQGLKLPFTMKKQEKIRELRGTLSWEGDLEAMRIDV</sequence>
<evidence type="ECO:0000313" key="1">
    <source>
        <dbReference type="EMBL" id="UOM51956.1"/>
    </source>
</evidence>
<protein>
    <submittedName>
        <fullName evidence="1">Type II toxin-antitoxin system VapB family antitoxin</fullName>
    </submittedName>
</protein>
<organism evidence="1 2">
    <name type="scientific">Sphaerochaeta associata</name>
    <dbReference type="NCBI Taxonomy" id="1129264"/>
    <lineage>
        <taxon>Bacteria</taxon>
        <taxon>Pseudomonadati</taxon>
        <taxon>Spirochaetota</taxon>
        <taxon>Spirochaetia</taxon>
        <taxon>Spirochaetales</taxon>
        <taxon>Sphaerochaetaceae</taxon>
        <taxon>Sphaerochaeta</taxon>
    </lineage>
</organism>
<gene>
    <name evidence="1" type="ORF">MUG09_04090</name>
</gene>
<keyword evidence="2" id="KW-1185">Reference proteome</keyword>
<dbReference type="Proteomes" id="UP000829708">
    <property type="component" value="Chromosome"/>
</dbReference>
<dbReference type="RefSeq" id="WP_244773824.1">
    <property type="nucleotide sequence ID" value="NZ_CP094929.1"/>
</dbReference>
<reference evidence="2" key="1">
    <citation type="journal article" date="2024" name="J Bioinform Genom">
        <title>Complete genome sequence of the type strain bacterium Sphaerochaeta associata GLS2t (VKM B-2742)t.</title>
        <authorList>
            <person name="Troshina O.Y."/>
            <person name="Tepeeva A.N."/>
            <person name="Arzamasceva V.O."/>
            <person name="Whitman W.B."/>
            <person name="Varghese N."/>
            <person name="Shapiro N."/>
            <person name="Woyke T."/>
            <person name="Kripides N.C."/>
            <person name="Vasilenko O.V."/>
        </authorList>
    </citation>
    <scope>NUCLEOTIDE SEQUENCE [LARGE SCALE GENOMIC DNA]</scope>
    <source>
        <strain evidence="2">GLS2T</strain>
    </source>
</reference>
<dbReference type="EMBL" id="CP094929">
    <property type="protein sequence ID" value="UOM51956.1"/>
    <property type="molecule type" value="Genomic_DNA"/>
</dbReference>
<name>A0ABY4DCV5_9SPIR</name>
<proteinExistence type="predicted"/>
<dbReference type="Pfam" id="PF09957">
    <property type="entry name" value="VapB_antitoxin"/>
    <property type="match status" value="1"/>
</dbReference>